<protein>
    <recommendedName>
        <fullName evidence="3">USP domain-containing protein</fullName>
    </recommendedName>
</protein>
<comment type="caution">
    <text evidence="1">The sequence shown here is derived from an EMBL/GenBank/DDBJ whole genome shotgun (WGS) entry which is preliminary data.</text>
</comment>
<dbReference type="Proteomes" id="UP001160148">
    <property type="component" value="Unassembled WGS sequence"/>
</dbReference>
<name>A0AAV0XVV4_9HEMI</name>
<proteinExistence type="predicted"/>
<evidence type="ECO:0000313" key="1">
    <source>
        <dbReference type="EMBL" id="CAI6372313.1"/>
    </source>
</evidence>
<accession>A0AAV0XVV4</accession>
<dbReference type="AlphaFoldDB" id="A0AAV0XVV4"/>
<dbReference type="EMBL" id="CARXXK010001029">
    <property type="protein sequence ID" value="CAI6372313.1"/>
    <property type="molecule type" value="Genomic_DNA"/>
</dbReference>
<sequence length="681" mass="78599">MHLLSSWPEIKNSTHRIKNFYLRSIGLIIASTDYTDIKLLLRHIFTVCLYETDGSNSYKQPTKCEISKMYLKQRIATHIVELNDEFLNPREDDDKEPSEDYTDIIAETPNTSIFLEFKLIFENVKYEAEHDDEGDHDNMQFNPIIAKKLLNFCKLIPTWSALMVPIFKYGNITETSSTSESLFNDLKTNVFKHKSFPLRIDQFLKIHVNSIIGSMNIIGSTLGASKSEIQYDNYLMDKKDEEVENEQSYNSCINMNTYDWFAHNIEENDDNANEFYLEAKTNDDNVNEFNLEPEKNDENANEFSLEIEKNDSFEDWRGLGKPITTKNVSCLVTNDLNNVPNNLITDIENHYIVNETVGKSEKKTKSNKKSNYLEKDPTVLFYNDRSKTKSVILGILKNGNISDLKPVNIEGFSYTVTNTCAFDSLVHLICSSYVDSTQYSTYIDQEISHDFFELVSSASRDGINAQTYRKRVVILSKIMCTLRTWTEYPGGLRNFDCSCTMAFMTRNLFSNYFSLVTVRKCLNCSFTKKRKLVTILVKLPTENLDFLNDALSSMFLQNHKTCQNCEIGIIEQVNDYGKQIFIEPYVTHTAGQNTNKDLDISIMLHEIPKTITVQQKLYNLRGMIIFIPPASKKHQAVGHYITYCWRDATNKWEKYDDLSTSPRIVRPTTIANNCQILVYTI</sequence>
<evidence type="ECO:0000313" key="2">
    <source>
        <dbReference type="Proteomes" id="UP001160148"/>
    </source>
</evidence>
<reference evidence="1 2" key="1">
    <citation type="submission" date="2023-01" db="EMBL/GenBank/DDBJ databases">
        <authorList>
            <person name="Whitehead M."/>
        </authorList>
    </citation>
    <scope>NUCLEOTIDE SEQUENCE [LARGE SCALE GENOMIC DNA]</scope>
</reference>
<keyword evidence="2" id="KW-1185">Reference proteome</keyword>
<dbReference type="SUPFAM" id="SSF54001">
    <property type="entry name" value="Cysteine proteinases"/>
    <property type="match status" value="1"/>
</dbReference>
<dbReference type="InterPro" id="IPR038765">
    <property type="entry name" value="Papain-like_cys_pep_sf"/>
</dbReference>
<evidence type="ECO:0008006" key="3">
    <source>
        <dbReference type="Google" id="ProtNLM"/>
    </source>
</evidence>
<gene>
    <name evidence="1" type="ORF">MEUPH1_LOCUS26205</name>
</gene>
<organism evidence="1 2">
    <name type="scientific">Macrosiphum euphorbiae</name>
    <name type="common">potato aphid</name>
    <dbReference type="NCBI Taxonomy" id="13131"/>
    <lineage>
        <taxon>Eukaryota</taxon>
        <taxon>Metazoa</taxon>
        <taxon>Ecdysozoa</taxon>
        <taxon>Arthropoda</taxon>
        <taxon>Hexapoda</taxon>
        <taxon>Insecta</taxon>
        <taxon>Pterygota</taxon>
        <taxon>Neoptera</taxon>
        <taxon>Paraneoptera</taxon>
        <taxon>Hemiptera</taxon>
        <taxon>Sternorrhyncha</taxon>
        <taxon>Aphidomorpha</taxon>
        <taxon>Aphidoidea</taxon>
        <taxon>Aphididae</taxon>
        <taxon>Macrosiphini</taxon>
        <taxon>Macrosiphum</taxon>
    </lineage>
</organism>